<evidence type="ECO:0000313" key="3">
    <source>
        <dbReference type="Proteomes" id="UP001066276"/>
    </source>
</evidence>
<reference evidence="2" key="1">
    <citation type="journal article" date="2022" name="bioRxiv">
        <title>Sequencing and chromosome-scale assembly of the giantPleurodeles waltlgenome.</title>
        <authorList>
            <person name="Brown T."/>
            <person name="Elewa A."/>
            <person name="Iarovenko S."/>
            <person name="Subramanian E."/>
            <person name="Araus A.J."/>
            <person name="Petzold A."/>
            <person name="Susuki M."/>
            <person name="Suzuki K.-i.T."/>
            <person name="Hayashi T."/>
            <person name="Toyoda A."/>
            <person name="Oliveira C."/>
            <person name="Osipova E."/>
            <person name="Leigh N.D."/>
            <person name="Simon A."/>
            <person name="Yun M.H."/>
        </authorList>
    </citation>
    <scope>NUCLEOTIDE SEQUENCE</scope>
    <source>
        <strain evidence="2">20211129_DDA</strain>
        <tissue evidence="2">Liver</tissue>
    </source>
</reference>
<name>A0AAV7W3K5_PLEWA</name>
<feature type="chain" id="PRO_5043597053" evidence="1">
    <location>
        <begin position="26"/>
        <end position="293"/>
    </location>
</feature>
<dbReference type="Proteomes" id="UP001066276">
    <property type="component" value="Chromosome 1_2"/>
</dbReference>
<dbReference type="AlphaFoldDB" id="A0AAV7W3K5"/>
<sequence>MVRPALRSHVGIVLIDGLLVPGLCGRAPSEGCFAMPWPFGAGSHPFAEAADRGVPREVGLPLIGCFPMAVSMFLTVSWATYRDASSLGTSGGLQCGEPQQSFKLHDQVRKALSKRVEKNDKMSRKCRAKERNILVGDHVLVRNRGSGSKFLVPFEKEPWVVSAIKGTMVTAKTNQETITRNISFFKTFRKACGEMEMDQVVPLGRLNEDDDDRSVDSWDRRSPLQSSGMVVGESLLAGRECVDGQGSEVIQSSDQDLAESLAVGSLPPGQELEHYHLLPRPTRSTCLKGFVAD</sequence>
<dbReference type="EMBL" id="JANPWB010000002">
    <property type="protein sequence ID" value="KAJ1207644.1"/>
    <property type="molecule type" value="Genomic_DNA"/>
</dbReference>
<evidence type="ECO:0000313" key="2">
    <source>
        <dbReference type="EMBL" id="KAJ1207644.1"/>
    </source>
</evidence>
<comment type="caution">
    <text evidence="2">The sequence shown here is derived from an EMBL/GenBank/DDBJ whole genome shotgun (WGS) entry which is preliminary data.</text>
</comment>
<evidence type="ECO:0000256" key="1">
    <source>
        <dbReference type="SAM" id="SignalP"/>
    </source>
</evidence>
<keyword evidence="3" id="KW-1185">Reference proteome</keyword>
<protein>
    <submittedName>
        <fullName evidence="2">Uncharacterized protein</fullName>
    </submittedName>
</protein>
<gene>
    <name evidence="2" type="ORF">NDU88_003034</name>
</gene>
<accession>A0AAV7W3K5</accession>
<proteinExistence type="predicted"/>
<keyword evidence="1" id="KW-0732">Signal</keyword>
<feature type="signal peptide" evidence="1">
    <location>
        <begin position="1"/>
        <end position="25"/>
    </location>
</feature>
<organism evidence="2 3">
    <name type="scientific">Pleurodeles waltl</name>
    <name type="common">Iberian ribbed newt</name>
    <dbReference type="NCBI Taxonomy" id="8319"/>
    <lineage>
        <taxon>Eukaryota</taxon>
        <taxon>Metazoa</taxon>
        <taxon>Chordata</taxon>
        <taxon>Craniata</taxon>
        <taxon>Vertebrata</taxon>
        <taxon>Euteleostomi</taxon>
        <taxon>Amphibia</taxon>
        <taxon>Batrachia</taxon>
        <taxon>Caudata</taxon>
        <taxon>Salamandroidea</taxon>
        <taxon>Salamandridae</taxon>
        <taxon>Pleurodelinae</taxon>
        <taxon>Pleurodeles</taxon>
    </lineage>
</organism>